<dbReference type="OrthoDB" id="1300727at2759"/>
<dbReference type="AlphaFoldDB" id="A0A9J6B8H9"/>
<comment type="caution">
    <text evidence="2">The sequence shown here is derived from an EMBL/GenBank/DDBJ whole genome shotgun (WGS) entry which is preliminary data.</text>
</comment>
<protein>
    <submittedName>
        <fullName evidence="2">Uncharacterized protein</fullName>
    </submittedName>
</protein>
<evidence type="ECO:0000313" key="2">
    <source>
        <dbReference type="EMBL" id="KAG5632751.1"/>
    </source>
</evidence>
<dbReference type="Gene3D" id="3.30.420.10">
    <property type="entry name" value="Ribonuclease H-like superfamily/Ribonuclease H"/>
    <property type="match status" value="1"/>
</dbReference>
<dbReference type="GO" id="GO:0003676">
    <property type="term" value="F:nucleic acid binding"/>
    <property type="evidence" value="ECO:0007669"/>
    <property type="project" value="InterPro"/>
</dbReference>
<dbReference type="InterPro" id="IPR036397">
    <property type="entry name" value="RNaseH_sf"/>
</dbReference>
<organism evidence="2 3">
    <name type="scientific">Solanum commersonii</name>
    <name type="common">Commerson's wild potato</name>
    <name type="synonym">Commerson's nightshade</name>
    <dbReference type="NCBI Taxonomy" id="4109"/>
    <lineage>
        <taxon>Eukaryota</taxon>
        <taxon>Viridiplantae</taxon>
        <taxon>Streptophyta</taxon>
        <taxon>Embryophyta</taxon>
        <taxon>Tracheophyta</taxon>
        <taxon>Spermatophyta</taxon>
        <taxon>Magnoliopsida</taxon>
        <taxon>eudicotyledons</taxon>
        <taxon>Gunneridae</taxon>
        <taxon>Pentapetalae</taxon>
        <taxon>asterids</taxon>
        <taxon>lamiids</taxon>
        <taxon>Solanales</taxon>
        <taxon>Solanaceae</taxon>
        <taxon>Solanoideae</taxon>
        <taxon>Solaneae</taxon>
        <taxon>Solanum</taxon>
    </lineage>
</organism>
<feature type="region of interest" description="Disordered" evidence="1">
    <location>
        <begin position="115"/>
        <end position="138"/>
    </location>
</feature>
<evidence type="ECO:0000256" key="1">
    <source>
        <dbReference type="SAM" id="MobiDB-lite"/>
    </source>
</evidence>
<dbReference type="EMBL" id="JACXVP010000001">
    <property type="protein sequence ID" value="KAG5632751.1"/>
    <property type="molecule type" value="Genomic_DNA"/>
</dbReference>
<name>A0A9J6B8H9_SOLCO</name>
<gene>
    <name evidence="2" type="ORF">H5410_004468</name>
</gene>
<proteinExistence type="predicted"/>
<evidence type="ECO:0000313" key="3">
    <source>
        <dbReference type="Proteomes" id="UP000824120"/>
    </source>
</evidence>
<sequence length="138" mass="16037">MITRNWKIPCELAEMMEEIHDMVGKIRVQVSHIFREENQLADYIENLAINKEEIKTFQNFIQLPSLGRRILNIDKQHILSARIKKKRINNNNNISYVGSNKVVKEPILFLSYESQQKGTEGPAKSESIEAKSDFKTSF</sequence>
<accession>A0A9J6B8H9</accession>
<keyword evidence="3" id="KW-1185">Reference proteome</keyword>
<dbReference type="Proteomes" id="UP000824120">
    <property type="component" value="Chromosome 1"/>
</dbReference>
<reference evidence="2 3" key="1">
    <citation type="submission" date="2020-09" db="EMBL/GenBank/DDBJ databases">
        <title>De no assembly of potato wild relative species, Solanum commersonii.</title>
        <authorList>
            <person name="Cho K."/>
        </authorList>
    </citation>
    <scope>NUCLEOTIDE SEQUENCE [LARGE SCALE GENOMIC DNA]</scope>
    <source>
        <strain evidence="2">LZ3.2</strain>
        <tissue evidence="2">Leaf</tissue>
    </source>
</reference>
<feature type="compositionally biased region" description="Basic and acidic residues" evidence="1">
    <location>
        <begin position="126"/>
        <end position="138"/>
    </location>
</feature>